<proteinExistence type="predicted"/>
<sequence length="87" mass="9661">MPSNITPAMLRGPMQILPITIPVAIRPQSNHTFFSTIFYAGLVRKAVAFLYHRFGADRKPVHVTDGTVHCTGNLKKPPYSPLPNHPI</sequence>
<protein>
    <submittedName>
        <fullName evidence="1">Uncharacterized protein</fullName>
    </submittedName>
</protein>
<accession>A0A1R3VBY0</accession>
<evidence type="ECO:0000313" key="1">
    <source>
        <dbReference type="EMBL" id="SIT57285.1"/>
    </source>
</evidence>
<evidence type="ECO:0000313" key="2">
    <source>
        <dbReference type="Proteomes" id="UP000188388"/>
    </source>
</evidence>
<gene>
    <name evidence="1" type="ORF">BQ8794_320107</name>
</gene>
<dbReference type="Proteomes" id="UP000188388">
    <property type="component" value="Unassembled WGS sequence"/>
</dbReference>
<dbReference type="EMBL" id="FTPD01000026">
    <property type="protein sequence ID" value="SIT57285.1"/>
    <property type="molecule type" value="Genomic_DNA"/>
</dbReference>
<keyword evidence="2" id="KW-1185">Reference proteome</keyword>
<reference evidence="2" key="1">
    <citation type="submission" date="2017-01" db="EMBL/GenBank/DDBJ databases">
        <authorList>
            <person name="Brunel B."/>
        </authorList>
    </citation>
    <scope>NUCLEOTIDE SEQUENCE [LARGE SCALE GENOMIC DNA]</scope>
</reference>
<organism evidence="1 2">
    <name type="scientific">Mesorhizobium prunaredense</name>
    <dbReference type="NCBI Taxonomy" id="1631249"/>
    <lineage>
        <taxon>Bacteria</taxon>
        <taxon>Pseudomonadati</taxon>
        <taxon>Pseudomonadota</taxon>
        <taxon>Alphaproteobacteria</taxon>
        <taxon>Hyphomicrobiales</taxon>
        <taxon>Phyllobacteriaceae</taxon>
        <taxon>Mesorhizobium</taxon>
    </lineage>
</organism>
<name>A0A1R3VBY0_9HYPH</name>
<dbReference type="STRING" id="1631249.BQ8794_320107"/>
<dbReference type="AlphaFoldDB" id="A0A1R3VBY0"/>